<dbReference type="KEGG" id="bfm:BP422_26890"/>
<proteinExistence type="predicted"/>
<dbReference type="Proteomes" id="UP000197781">
    <property type="component" value="Chromosome"/>
</dbReference>
<evidence type="ECO:0000313" key="1">
    <source>
        <dbReference type="EMBL" id="ASJ56827.1"/>
    </source>
</evidence>
<dbReference type="AlphaFoldDB" id="A0A220MNX9"/>
<name>A0A220MNX9_9BACL</name>
<protein>
    <submittedName>
        <fullName evidence="1">Uncharacterized protein</fullName>
    </submittedName>
</protein>
<gene>
    <name evidence="1" type="ORF">BP422_26890</name>
</gene>
<dbReference type="EMBL" id="CP018145">
    <property type="protein sequence ID" value="ASJ56827.1"/>
    <property type="molecule type" value="Genomic_DNA"/>
</dbReference>
<organism evidence="1 2">
    <name type="scientific">Brevibacillus formosus</name>
    <dbReference type="NCBI Taxonomy" id="54913"/>
    <lineage>
        <taxon>Bacteria</taxon>
        <taxon>Bacillati</taxon>
        <taxon>Bacillota</taxon>
        <taxon>Bacilli</taxon>
        <taxon>Bacillales</taxon>
        <taxon>Paenibacillaceae</taxon>
        <taxon>Brevibacillus</taxon>
    </lineage>
</organism>
<reference evidence="1 2" key="1">
    <citation type="submission" date="2016-11" db="EMBL/GenBank/DDBJ databases">
        <authorList>
            <person name="Jaros S."/>
            <person name="Januszkiewicz K."/>
            <person name="Wedrychowicz H."/>
        </authorList>
    </citation>
    <scope>NUCLEOTIDE SEQUENCE [LARGE SCALE GENOMIC DNA]</scope>
    <source>
        <strain evidence="1 2">NF2</strain>
    </source>
</reference>
<sequence>MTSPLTIILHRKGGRCKTIQYSVIAMISERKVMRPIFWKAKRAKRAELRIVNLANVMVLQKNVAWQILLQLTVCYPDRVQVR</sequence>
<accession>A0A220MNX9</accession>
<evidence type="ECO:0000313" key="2">
    <source>
        <dbReference type="Proteomes" id="UP000197781"/>
    </source>
</evidence>